<dbReference type="InterPro" id="IPR000014">
    <property type="entry name" value="PAS"/>
</dbReference>
<evidence type="ECO:0000256" key="14">
    <source>
        <dbReference type="ARBA" id="ARBA00023136"/>
    </source>
</evidence>
<evidence type="ECO:0000256" key="11">
    <source>
        <dbReference type="ARBA" id="ARBA00022840"/>
    </source>
</evidence>
<dbReference type="CDD" id="cd00082">
    <property type="entry name" value="HisKA"/>
    <property type="match status" value="1"/>
</dbReference>
<dbReference type="PRINTS" id="PR00344">
    <property type="entry name" value="BCTRLSENSOR"/>
</dbReference>
<comment type="catalytic activity">
    <reaction evidence="1">
        <text>ATP + protein L-histidine = ADP + protein N-phospho-L-histidine.</text>
        <dbReference type="EC" id="2.7.13.3"/>
    </reaction>
</comment>
<dbReference type="EMBL" id="JALJEJ010000005">
    <property type="protein sequence ID" value="MCJ8210631.1"/>
    <property type="molecule type" value="Genomic_DNA"/>
</dbReference>
<accession>A0A9X2B9P5</accession>
<dbReference type="InterPro" id="IPR036097">
    <property type="entry name" value="HisK_dim/P_sf"/>
</dbReference>
<evidence type="ECO:0000259" key="17">
    <source>
        <dbReference type="PROSITE" id="PS50112"/>
    </source>
</evidence>
<dbReference type="GO" id="GO:0000156">
    <property type="term" value="F:phosphorelay response regulator activity"/>
    <property type="evidence" value="ECO:0007669"/>
    <property type="project" value="TreeGrafter"/>
</dbReference>
<feature type="transmembrane region" description="Helical" evidence="15">
    <location>
        <begin position="95"/>
        <end position="116"/>
    </location>
</feature>
<keyword evidence="12 15" id="KW-1133">Transmembrane helix</keyword>
<evidence type="ECO:0000256" key="13">
    <source>
        <dbReference type="ARBA" id="ARBA00023012"/>
    </source>
</evidence>
<dbReference type="Pfam" id="PF02518">
    <property type="entry name" value="HATPase_c"/>
    <property type="match status" value="1"/>
</dbReference>
<dbReference type="Pfam" id="PF08447">
    <property type="entry name" value="PAS_3"/>
    <property type="match status" value="1"/>
</dbReference>
<evidence type="ECO:0000256" key="2">
    <source>
        <dbReference type="ARBA" id="ARBA00004141"/>
    </source>
</evidence>
<evidence type="ECO:0000256" key="8">
    <source>
        <dbReference type="ARBA" id="ARBA00022692"/>
    </source>
</evidence>
<evidence type="ECO:0000256" key="3">
    <source>
        <dbReference type="ARBA" id="ARBA00004236"/>
    </source>
</evidence>
<dbReference type="GO" id="GO:0007234">
    <property type="term" value="P:osmosensory signaling via phosphorelay pathway"/>
    <property type="evidence" value="ECO:0007669"/>
    <property type="project" value="TreeGrafter"/>
</dbReference>
<sequence length="476" mass="53532">MITRFAINDSAYKLPGNVWQLLISPLLLIAITQLKLNFPDLLGKSTPFLLYFSVVIITARYWGRNYAIILSFAAAYCANYYFISRQHTLVTSGPGAIQTLIFLGECVLICSIGTALSKARKEVQRQSGRFRAVIENSQDAILLLTAQREVTYASPAIFTILGYSDAEIKALPENQLIHPEDYQRYLDAHKEIIASPGAHTKVQCRCVKRNGESCWVEGMITNLLEDEAICALVCNLRDITLQVELLQQKEQFIGVASHELKTPITSLKMYAQMISKKVHESNDETIKPLVKQLDKVVNRTTGLITDLLDVTRINNGRLTLNKKLFNINDLIREVGEQLEVINSRHRIELDIAELPQIMGDDLRLRQVIVNMANNAIKYSPNGDRIIIRSRLLQGSVQVLVKDFGIGIEKQYHQVVFDRFVQIELKKSYTMSGIGLGLFISAEIVRAHGGDIGFESEYGKGSEFWFTLPLSPGQEKA</sequence>
<dbReference type="PROSITE" id="PS50112">
    <property type="entry name" value="PAS"/>
    <property type="match status" value="1"/>
</dbReference>
<dbReference type="SUPFAM" id="SSF47384">
    <property type="entry name" value="Homodimeric domain of signal transducing histidine kinase"/>
    <property type="match status" value="1"/>
</dbReference>
<keyword evidence="14 15" id="KW-0472">Membrane</keyword>
<dbReference type="InterPro" id="IPR013655">
    <property type="entry name" value="PAS_fold_3"/>
</dbReference>
<dbReference type="InterPro" id="IPR004358">
    <property type="entry name" value="Sig_transdc_His_kin-like_C"/>
</dbReference>
<gene>
    <name evidence="18" type="ORF">MUY27_13010</name>
</gene>
<dbReference type="InterPro" id="IPR003661">
    <property type="entry name" value="HisK_dim/P_dom"/>
</dbReference>
<keyword evidence="7" id="KW-0808">Transferase</keyword>
<dbReference type="NCBIfam" id="TIGR00229">
    <property type="entry name" value="sensory_box"/>
    <property type="match status" value="1"/>
</dbReference>
<keyword evidence="8 15" id="KW-0812">Transmembrane</keyword>
<dbReference type="InterPro" id="IPR036890">
    <property type="entry name" value="HATPase_C_sf"/>
</dbReference>
<dbReference type="PROSITE" id="PS50109">
    <property type="entry name" value="HIS_KIN"/>
    <property type="match status" value="1"/>
</dbReference>
<keyword evidence="10" id="KW-0418">Kinase</keyword>
<evidence type="ECO:0000256" key="12">
    <source>
        <dbReference type="ARBA" id="ARBA00022989"/>
    </source>
</evidence>
<keyword evidence="9" id="KW-0547">Nucleotide-binding</keyword>
<feature type="transmembrane region" description="Helical" evidence="15">
    <location>
        <begin position="66"/>
        <end position="83"/>
    </location>
</feature>
<dbReference type="Gene3D" id="3.30.565.10">
    <property type="entry name" value="Histidine kinase-like ATPase, C-terminal domain"/>
    <property type="match status" value="1"/>
</dbReference>
<dbReference type="PANTHER" id="PTHR42878:SF7">
    <property type="entry name" value="SENSOR HISTIDINE KINASE GLRK"/>
    <property type="match status" value="1"/>
</dbReference>
<dbReference type="GO" id="GO:0000155">
    <property type="term" value="F:phosphorelay sensor kinase activity"/>
    <property type="evidence" value="ECO:0007669"/>
    <property type="project" value="InterPro"/>
</dbReference>
<organism evidence="18 19">
    <name type="scientific">Mucilaginibacter straminoryzae</name>
    <dbReference type="NCBI Taxonomy" id="2932774"/>
    <lineage>
        <taxon>Bacteria</taxon>
        <taxon>Pseudomonadati</taxon>
        <taxon>Bacteroidota</taxon>
        <taxon>Sphingobacteriia</taxon>
        <taxon>Sphingobacteriales</taxon>
        <taxon>Sphingobacteriaceae</taxon>
        <taxon>Mucilaginibacter</taxon>
    </lineage>
</organism>
<dbReference type="EC" id="2.7.13.3" evidence="4"/>
<comment type="subcellular location">
    <subcellularLocation>
        <location evidence="3">Cell membrane</location>
    </subcellularLocation>
    <subcellularLocation>
        <location evidence="2">Membrane</location>
        <topology evidence="2">Multi-pass membrane protein</topology>
    </subcellularLocation>
</comment>
<dbReference type="Gene3D" id="1.20.120.620">
    <property type="entry name" value="Backbone structure of the membrane domain of e. Coli histidine kinase receptor kdpd"/>
    <property type="match status" value="1"/>
</dbReference>
<keyword evidence="6" id="KW-0597">Phosphoprotein</keyword>
<feature type="domain" description="Histidine kinase" evidence="16">
    <location>
        <begin position="255"/>
        <end position="471"/>
    </location>
</feature>
<dbReference type="InterPro" id="IPR005467">
    <property type="entry name" value="His_kinase_dom"/>
</dbReference>
<evidence type="ECO:0000256" key="9">
    <source>
        <dbReference type="ARBA" id="ARBA00022741"/>
    </source>
</evidence>
<dbReference type="SMART" id="SM00091">
    <property type="entry name" value="PAS"/>
    <property type="match status" value="1"/>
</dbReference>
<dbReference type="InterPro" id="IPR003594">
    <property type="entry name" value="HATPase_dom"/>
</dbReference>
<name>A0A9X2B9P5_9SPHI</name>
<dbReference type="SMART" id="SM00388">
    <property type="entry name" value="HisKA"/>
    <property type="match status" value="1"/>
</dbReference>
<dbReference type="InterPro" id="IPR025201">
    <property type="entry name" value="KdpD_TM"/>
</dbReference>
<dbReference type="Gene3D" id="1.10.287.130">
    <property type="match status" value="1"/>
</dbReference>
<evidence type="ECO:0000256" key="6">
    <source>
        <dbReference type="ARBA" id="ARBA00022553"/>
    </source>
</evidence>
<evidence type="ECO:0000313" key="18">
    <source>
        <dbReference type="EMBL" id="MCJ8210631.1"/>
    </source>
</evidence>
<dbReference type="SUPFAM" id="SSF55785">
    <property type="entry name" value="PYP-like sensor domain (PAS domain)"/>
    <property type="match status" value="1"/>
</dbReference>
<dbReference type="GO" id="GO:0005886">
    <property type="term" value="C:plasma membrane"/>
    <property type="evidence" value="ECO:0007669"/>
    <property type="project" value="UniProtKB-SubCell"/>
</dbReference>
<dbReference type="SMART" id="SM00387">
    <property type="entry name" value="HATPase_c"/>
    <property type="match status" value="1"/>
</dbReference>
<evidence type="ECO:0000256" key="5">
    <source>
        <dbReference type="ARBA" id="ARBA00022475"/>
    </source>
</evidence>
<keyword evidence="19" id="KW-1185">Reference proteome</keyword>
<protein>
    <recommendedName>
        <fullName evidence="4">histidine kinase</fullName>
        <ecNumber evidence="4">2.7.13.3</ecNumber>
    </recommendedName>
</protein>
<dbReference type="InterPro" id="IPR050351">
    <property type="entry name" value="BphY/WalK/GraS-like"/>
</dbReference>
<dbReference type="AlphaFoldDB" id="A0A9X2B9P5"/>
<proteinExistence type="predicted"/>
<keyword evidence="13" id="KW-0902">Two-component regulatory system</keyword>
<evidence type="ECO:0000256" key="1">
    <source>
        <dbReference type="ARBA" id="ARBA00000085"/>
    </source>
</evidence>
<evidence type="ECO:0000256" key="4">
    <source>
        <dbReference type="ARBA" id="ARBA00012438"/>
    </source>
</evidence>
<dbReference type="Pfam" id="PF13493">
    <property type="entry name" value="DUF4118"/>
    <property type="match status" value="1"/>
</dbReference>
<reference evidence="18" key="1">
    <citation type="submission" date="2022-04" db="EMBL/GenBank/DDBJ databases">
        <title>Mucilaginibacter sp. RS28 isolated from freshwater.</title>
        <authorList>
            <person name="Ko S.-R."/>
        </authorList>
    </citation>
    <scope>NUCLEOTIDE SEQUENCE</scope>
    <source>
        <strain evidence="18">RS28</strain>
    </source>
</reference>
<dbReference type="FunFam" id="3.30.565.10:FF:000023">
    <property type="entry name" value="PAS domain-containing sensor histidine kinase"/>
    <property type="match status" value="1"/>
</dbReference>
<keyword evidence="5" id="KW-1003">Cell membrane</keyword>
<evidence type="ECO:0000256" key="15">
    <source>
        <dbReference type="SAM" id="Phobius"/>
    </source>
</evidence>
<evidence type="ECO:0000313" key="19">
    <source>
        <dbReference type="Proteomes" id="UP001139450"/>
    </source>
</evidence>
<dbReference type="Proteomes" id="UP001139450">
    <property type="component" value="Unassembled WGS sequence"/>
</dbReference>
<feature type="domain" description="PAS" evidence="17">
    <location>
        <begin position="126"/>
        <end position="196"/>
    </location>
</feature>
<dbReference type="SUPFAM" id="SSF55874">
    <property type="entry name" value="ATPase domain of HSP90 chaperone/DNA topoisomerase II/histidine kinase"/>
    <property type="match status" value="1"/>
</dbReference>
<evidence type="ECO:0000259" key="16">
    <source>
        <dbReference type="PROSITE" id="PS50109"/>
    </source>
</evidence>
<dbReference type="RefSeq" id="WP_245130469.1">
    <property type="nucleotide sequence ID" value="NZ_JALJEJ010000005.1"/>
</dbReference>
<comment type="caution">
    <text evidence="18">The sequence shown here is derived from an EMBL/GenBank/DDBJ whole genome shotgun (WGS) entry which is preliminary data.</text>
</comment>
<dbReference type="Gene3D" id="3.30.450.20">
    <property type="entry name" value="PAS domain"/>
    <property type="match status" value="1"/>
</dbReference>
<dbReference type="PANTHER" id="PTHR42878">
    <property type="entry name" value="TWO-COMPONENT HISTIDINE KINASE"/>
    <property type="match status" value="1"/>
</dbReference>
<evidence type="ECO:0000256" key="7">
    <source>
        <dbReference type="ARBA" id="ARBA00022679"/>
    </source>
</evidence>
<dbReference type="InterPro" id="IPR035965">
    <property type="entry name" value="PAS-like_dom_sf"/>
</dbReference>
<dbReference type="CDD" id="cd00130">
    <property type="entry name" value="PAS"/>
    <property type="match status" value="1"/>
</dbReference>
<evidence type="ECO:0000256" key="10">
    <source>
        <dbReference type="ARBA" id="ARBA00022777"/>
    </source>
</evidence>
<keyword evidence="11 18" id="KW-0067">ATP-binding</keyword>
<dbReference type="Pfam" id="PF00512">
    <property type="entry name" value="HisKA"/>
    <property type="match status" value="1"/>
</dbReference>
<dbReference type="GO" id="GO:0005524">
    <property type="term" value="F:ATP binding"/>
    <property type="evidence" value="ECO:0007669"/>
    <property type="project" value="UniProtKB-KW"/>
</dbReference>
<dbReference type="InterPro" id="IPR038318">
    <property type="entry name" value="KdpD_sf"/>
</dbReference>
<dbReference type="GO" id="GO:0030295">
    <property type="term" value="F:protein kinase activator activity"/>
    <property type="evidence" value="ECO:0007669"/>
    <property type="project" value="TreeGrafter"/>
</dbReference>